<dbReference type="RefSeq" id="XP_024344799.1">
    <property type="nucleotide sequence ID" value="XM_024476751.1"/>
</dbReference>
<gene>
    <name evidence="3" type="ORF">POSPLADRAFT_1030855</name>
</gene>
<keyword evidence="2" id="KW-1133">Transmembrane helix</keyword>
<name>A0A1X6NHA6_9APHY</name>
<evidence type="ECO:0000313" key="4">
    <source>
        <dbReference type="Proteomes" id="UP000194127"/>
    </source>
</evidence>
<dbReference type="EMBL" id="KZ110591">
    <property type="protein sequence ID" value="OSX68005.1"/>
    <property type="molecule type" value="Genomic_DNA"/>
</dbReference>
<evidence type="ECO:0000256" key="2">
    <source>
        <dbReference type="SAM" id="Phobius"/>
    </source>
</evidence>
<reference evidence="3 4" key="1">
    <citation type="submission" date="2017-04" db="EMBL/GenBank/DDBJ databases">
        <title>Genome Sequence of the Model Brown-Rot Fungus Postia placenta SB12.</title>
        <authorList>
            <consortium name="DOE Joint Genome Institute"/>
            <person name="Gaskell J."/>
            <person name="Kersten P."/>
            <person name="Larrondo L.F."/>
            <person name="Canessa P."/>
            <person name="Martinez D."/>
            <person name="Hibbett D."/>
            <person name="Schmoll M."/>
            <person name="Kubicek C.P."/>
            <person name="Martinez A.T."/>
            <person name="Yadav J."/>
            <person name="Master E."/>
            <person name="Magnuson J.K."/>
            <person name="James T."/>
            <person name="Yaver D."/>
            <person name="Berka R."/>
            <person name="Labutti K."/>
            <person name="Lipzen A."/>
            <person name="Aerts A."/>
            <person name="Barry K."/>
            <person name="Henrissat B."/>
            <person name="Blanchette R."/>
            <person name="Grigoriev I."/>
            <person name="Cullen D."/>
        </authorList>
    </citation>
    <scope>NUCLEOTIDE SEQUENCE [LARGE SCALE GENOMIC DNA]</scope>
    <source>
        <strain evidence="3 4">MAD-698-R-SB12</strain>
    </source>
</reference>
<feature type="region of interest" description="Disordered" evidence="1">
    <location>
        <begin position="280"/>
        <end position="337"/>
    </location>
</feature>
<keyword evidence="2" id="KW-0472">Membrane</keyword>
<dbReference type="STRING" id="670580.A0A1X6NHA6"/>
<keyword evidence="4" id="KW-1185">Reference proteome</keyword>
<feature type="transmembrane region" description="Helical" evidence="2">
    <location>
        <begin position="12"/>
        <end position="37"/>
    </location>
</feature>
<dbReference type="AlphaFoldDB" id="A0A1X6NHA6"/>
<dbReference type="Proteomes" id="UP000194127">
    <property type="component" value="Unassembled WGS sequence"/>
</dbReference>
<keyword evidence="2" id="KW-0812">Transmembrane</keyword>
<dbReference type="GeneID" id="36321702"/>
<feature type="transmembrane region" description="Helical" evidence="2">
    <location>
        <begin position="212"/>
        <end position="241"/>
    </location>
</feature>
<feature type="compositionally biased region" description="Polar residues" evidence="1">
    <location>
        <begin position="294"/>
        <end position="305"/>
    </location>
</feature>
<accession>A0A1X6NHA6</accession>
<feature type="transmembrane region" description="Helical" evidence="2">
    <location>
        <begin position="125"/>
        <end position="149"/>
    </location>
</feature>
<organism evidence="3 4">
    <name type="scientific">Postia placenta MAD-698-R-SB12</name>
    <dbReference type="NCBI Taxonomy" id="670580"/>
    <lineage>
        <taxon>Eukaryota</taxon>
        <taxon>Fungi</taxon>
        <taxon>Dikarya</taxon>
        <taxon>Basidiomycota</taxon>
        <taxon>Agaricomycotina</taxon>
        <taxon>Agaricomycetes</taxon>
        <taxon>Polyporales</taxon>
        <taxon>Adustoporiaceae</taxon>
        <taxon>Rhodonia</taxon>
    </lineage>
</organism>
<feature type="transmembrane region" description="Helical" evidence="2">
    <location>
        <begin position="169"/>
        <end position="192"/>
    </location>
</feature>
<feature type="transmembrane region" description="Helical" evidence="2">
    <location>
        <begin position="57"/>
        <end position="83"/>
    </location>
</feature>
<evidence type="ECO:0000256" key="1">
    <source>
        <dbReference type="SAM" id="MobiDB-lite"/>
    </source>
</evidence>
<sequence>MPSDITIAEGQLIALFMQSIAYGVHLVTFVICVSTLLDRPNGRLHLMSSAYGPWLLIAIALFVVGTIDVSFTFYHSLVAFIFYTGQGGAARVFDDISNWVNVMKTQYVDALLLKMYRCWAVWNRGWPVLVLPIFMWMATLADVGVYLFLICTLHESTTIPTAGKLRVTLLCYLSITMTFNLITTGLIVWRIWRVKKRSSQFFQRSWRGSGRLDLSAINTIFVESALLYTTSVVITLITSVLGNNLSYGFSDISLEMSGICFDMIIIRISKGLAAEQTQAFAETSPSPPTEVELTRSSTKSDQLVSGYTGIMDSHARNGAGASDTEAGRSWISAESRR</sequence>
<proteinExistence type="predicted"/>
<protein>
    <submittedName>
        <fullName evidence="3">Uncharacterized protein</fullName>
    </submittedName>
</protein>
<dbReference type="OrthoDB" id="2753342at2759"/>
<evidence type="ECO:0000313" key="3">
    <source>
        <dbReference type="EMBL" id="OSX68005.1"/>
    </source>
</evidence>